<dbReference type="AlphaFoldDB" id="A0A3N0XAM9"/>
<gene>
    <name evidence="2" type="ORF">EGH73_03105</name>
</gene>
<dbReference type="Proteomes" id="UP000267623">
    <property type="component" value="Unassembled WGS sequence"/>
</dbReference>
<evidence type="ECO:0000313" key="3">
    <source>
        <dbReference type="Proteomes" id="UP000267623"/>
    </source>
</evidence>
<dbReference type="RefSeq" id="WP_123280646.1">
    <property type="nucleotide sequence ID" value="NZ_RJTU01000021.1"/>
</dbReference>
<organism evidence="2 3">
    <name type="scientific">Epilithonimonas hominis</name>
    <dbReference type="NCBI Taxonomy" id="420404"/>
    <lineage>
        <taxon>Bacteria</taxon>
        <taxon>Pseudomonadati</taxon>
        <taxon>Bacteroidota</taxon>
        <taxon>Flavobacteriia</taxon>
        <taxon>Flavobacteriales</taxon>
        <taxon>Weeksellaceae</taxon>
        <taxon>Chryseobacterium group</taxon>
        <taxon>Epilithonimonas</taxon>
    </lineage>
</organism>
<comment type="caution">
    <text evidence="2">The sequence shown here is derived from an EMBL/GenBank/DDBJ whole genome shotgun (WGS) entry which is preliminary data.</text>
</comment>
<feature type="chain" id="PRO_5018219997" evidence="1">
    <location>
        <begin position="19"/>
        <end position="99"/>
    </location>
</feature>
<keyword evidence="1" id="KW-0732">Signal</keyword>
<feature type="signal peptide" evidence="1">
    <location>
        <begin position="1"/>
        <end position="18"/>
    </location>
</feature>
<dbReference type="EMBL" id="RJTU01000021">
    <property type="protein sequence ID" value="ROI14400.1"/>
    <property type="molecule type" value="Genomic_DNA"/>
</dbReference>
<proteinExistence type="predicted"/>
<reference evidence="3" key="2">
    <citation type="submission" date="2018-11" db="EMBL/GenBank/DDBJ databases">
        <title>Proposal to divide the Flavobacteriaceae and reorganize its genera based on Amino Acid Identity values calculated from whole genome sequences.</title>
        <authorList>
            <person name="Nicholson A.C."/>
            <person name="Gulvik C.A."/>
            <person name="Whitney A.M."/>
            <person name="Humrighouse B.W."/>
            <person name="Bell M."/>
            <person name="Holmes B."/>
            <person name="Steigerwalt A."/>
            <person name="Villarma A."/>
            <person name="Sheth M."/>
            <person name="Batra D."/>
            <person name="Pryor J."/>
            <person name="Bernardet J.-F."/>
            <person name="Hugo C."/>
            <person name="Kampfer P."/>
            <person name="Newman J."/>
            <person name="Mcquiston J."/>
        </authorList>
    </citation>
    <scope>NUCLEOTIDE SEQUENCE [LARGE SCALE GENOMIC DNA]</scope>
    <source>
        <strain evidence="3">DSM 22165</strain>
    </source>
</reference>
<evidence type="ECO:0000256" key="1">
    <source>
        <dbReference type="SAM" id="SignalP"/>
    </source>
</evidence>
<sequence length="99" mass="11025">MKKIFFLLAVSSVSLLSAKNDLKNFDNSIAIGEISESKKTSTQSDLLKNESINSTAFQLYGFPVTFSCGVSYNYEFPAGTTVLQMAMVVAYHDYIWCPF</sequence>
<accession>A0A3N0XAM9</accession>
<evidence type="ECO:0000313" key="2">
    <source>
        <dbReference type="EMBL" id="ROI14400.1"/>
    </source>
</evidence>
<reference evidence="3" key="1">
    <citation type="submission" date="2018-11" db="EMBL/GenBank/DDBJ databases">
        <title>Proposal to divide the Flavobacteriaceae and reorganize its genera based on Amino Acid Identity values calculated from whole genome sequences.</title>
        <authorList>
            <person name="Nicholson A.C."/>
            <person name="Gulvik C.A."/>
            <person name="Whitney A.M."/>
            <person name="Humrighouse B.W."/>
            <person name="Bell M."/>
            <person name="Holmes B."/>
            <person name="Steigerwalt A."/>
            <person name="Villarma A."/>
            <person name="Sheth M."/>
            <person name="Batra D."/>
            <person name="Pryor J."/>
            <person name="Bernardet J.-F."/>
            <person name="Hugo C."/>
            <person name="Kampfer P."/>
            <person name="Newman J."/>
            <person name="Mcquiston J.R."/>
        </authorList>
    </citation>
    <scope>NUCLEOTIDE SEQUENCE [LARGE SCALE GENOMIC DNA]</scope>
    <source>
        <strain evidence="3">DSM 22165</strain>
    </source>
</reference>
<name>A0A3N0XAM9_9FLAO</name>
<protein>
    <submittedName>
        <fullName evidence="2">Uncharacterized protein</fullName>
    </submittedName>
</protein>